<dbReference type="AlphaFoldDB" id="A0A5C6S5Z8"/>
<protein>
    <recommendedName>
        <fullName evidence="3">Tetratricopeptide repeat protein</fullName>
    </recommendedName>
</protein>
<evidence type="ECO:0000313" key="1">
    <source>
        <dbReference type="EMBL" id="TXB69421.1"/>
    </source>
</evidence>
<organism evidence="1 2">
    <name type="scientific">Phaeodactylibacter luteus</name>
    <dbReference type="NCBI Taxonomy" id="1564516"/>
    <lineage>
        <taxon>Bacteria</taxon>
        <taxon>Pseudomonadati</taxon>
        <taxon>Bacteroidota</taxon>
        <taxon>Saprospiria</taxon>
        <taxon>Saprospirales</taxon>
        <taxon>Haliscomenobacteraceae</taxon>
        <taxon>Phaeodactylibacter</taxon>
    </lineage>
</organism>
<comment type="caution">
    <text evidence="1">The sequence shown here is derived from an EMBL/GenBank/DDBJ whole genome shotgun (WGS) entry which is preliminary data.</text>
</comment>
<accession>A0A5C6S5Z8</accession>
<dbReference type="Proteomes" id="UP000321580">
    <property type="component" value="Unassembled WGS sequence"/>
</dbReference>
<reference evidence="1 2" key="1">
    <citation type="submission" date="2019-08" db="EMBL/GenBank/DDBJ databases">
        <title>Genome of Phaeodactylibacter luteus.</title>
        <authorList>
            <person name="Bowman J.P."/>
        </authorList>
    </citation>
    <scope>NUCLEOTIDE SEQUENCE [LARGE SCALE GENOMIC DNA]</scope>
    <source>
        <strain evidence="1 2">KCTC 42180</strain>
    </source>
</reference>
<evidence type="ECO:0000313" key="2">
    <source>
        <dbReference type="Proteomes" id="UP000321580"/>
    </source>
</evidence>
<sequence>MEKSKVLQALRALEPEEWGRFRQFLCSPYFNTREALVRLLDALQGYLSEGHESAWPEKGELWGAVFPSLPYEDKQWRYHLSWLNQMLEEFWWLERARGQPAVQLQEQMELLSERGLEKAYRQKERKLSALLRSEAESGAQAFYRKYRWAAAREGHFQRKRLRRFNKDLQSAAGFLDRFYYLEKLKFACAMLDRQAILDADYETGITEAWLQHLESASCFNEPVIRLYLNIYRALSAEKEEAYFETLITQLETWSGNLPEEQMREVVLMAINYCARKIRQGREHYVSEALKLYTLGISQGVLMEQGQLSPWTFTNVVKLALRLERYQWIESFIAAYAKHIAPSFRENALHFSLAELYYYTNRYRSAQEHLSQVEFSDLNYYLGARTMLAKIYFEEGEEEALLSHLAAFTIFLKRNKALSAQLKQTFLNFCDILFQLLKRKPGQLSGLDARIKETALLTDRKWLLEAWGKAAG</sequence>
<name>A0A5C6S5Z8_9BACT</name>
<dbReference type="RefSeq" id="WP_147165553.1">
    <property type="nucleotide sequence ID" value="NZ_VOOR01000002.1"/>
</dbReference>
<proteinExistence type="predicted"/>
<keyword evidence="2" id="KW-1185">Reference proteome</keyword>
<dbReference type="EMBL" id="VOOR01000002">
    <property type="protein sequence ID" value="TXB69421.1"/>
    <property type="molecule type" value="Genomic_DNA"/>
</dbReference>
<dbReference type="OrthoDB" id="1490276at2"/>
<gene>
    <name evidence="1" type="ORF">FRY97_01020</name>
</gene>
<evidence type="ECO:0008006" key="3">
    <source>
        <dbReference type="Google" id="ProtNLM"/>
    </source>
</evidence>